<sequence>MCHTQLRHTTPCGQK</sequence>
<evidence type="ECO:0000313" key="3">
    <source>
        <dbReference type="Proteomes" id="UP000032142"/>
    </source>
</evidence>
<gene>
    <name evidence="1" type="ORF">F383_18760</name>
    <name evidence="2" type="ORF">F383_26639</name>
</gene>
<dbReference type="EMBL" id="KN398105">
    <property type="protein sequence ID" value="KHG12680.1"/>
    <property type="molecule type" value="Genomic_DNA"/>
</dbReference>
<evidence type="ECO:0000313" key="2">
    <source>
        <dbReference type="EMBL" id="KHG21466.1"/>
    </source>
</evidence>
<reference evidence="1" key="1">
    <citation type="submission" date="2014-09" db="EMBL/GenBank/DDBJ databases">
        <title>G. arboreum L. cv. AKA8401 A2 genome assembly version 1.0.</title>
        <authorList>
            <person name="Mudge J."/>
            <person name="Ramaraj T."/>
            <person name="Lindquist I.E."/>
            <person name="Bharti A.K."/>
            <person name="Sundararajan A."/>
            <person name="Cameron C.T."/>
            <person name="Woodward J.E."/>
            <person name="May G.D."/>
            <person name="Brubaker C."/>
            <person name="Broadhvest J."/>
            <person name="Wilkins T.A."/>
        </authorList>
    </citation>
    <scope>NUCLEOTIDE SEQUENCE</scope>
</reference>
<name>A0A0B0NIK3_GOSAR</name>
<accession>A0A0B0NIK3</accession>
<dbReference type="EMBL" id="KN418663">
    <property type="protein sequence ID" value="KHG21466.1"/>
    <property type="molecule type" value="Genomic_DNA"/>
</dbReference>
<protein>
    <submittedName>
        <fullName evidence="1">Uncharacterized protein</fullName>
    </submittedName>
</protein>
<organism evidence="1 3">
    <name type="scientific">Gossypium arboreum</name>
    <name type="common">Tree cotton</name>
    <name type="synonym">Gossypium nanking</name>
    <dbReference type="NCBI Taxonomy" id="29729"/>
    <lineage>
        <taxon>Eukaryota</taxon>
        <taxon>Viridiplantae</taxon>
        <taxon>Streptophyta</taxon>
        <taxon>Embryophyta</taxon>
        <taxon>Tracheophyta</taxon>
        <taxon>Spermatophyta</taxon>
        <taxon>Magnoliopsida</taxon>
        <taxon>eudicotyledons</taxon>
        <taxon>Gunneridae</taxon>
        <taxon>Pentapetalae</taxon>
        <taxon>rosids</taxon>
        <taxon>malvids</taxon>
        <taxon>Malvales</taxon>
        <taxon>Malvaceae</taxon>
        <taxon>Malvoideae</taxon>
        <taxon>Gossypium</taxon>
    </lineage>
</organism>
<dbReference type="Proteomes" id="UP000032142">
    <property type="component" value="Unassembled WGS sequence"/>
</dbReference>
<evidence type="ECO:0000313" key="1">
    <source>
        <dbReference type="EMBL" id="KHG12680.1"/>
    </source>
</evidence>
<proteinExistence type="predicted"/>
<keyword evidence="3" id="KW-1185">Reference proteome</keyword>
<reference evidence="3" key="2">
    <citation type="submission" date="2014-09" db="EMBL/GenBank/DDBJ databases">
        <authorList>
            <person name="Mudge J."/>
            <person name="Ramaraj T."/>
            <person name="Lindquist I.E."/>
            <person name="Bharti A.K."/>
            <person name="Sundararajan A."/>
            <person name="Cameron C.T."/>
            <person name="Woodward J.E."/>
            <person name="May G.D."/>
            <person name="Brubaker C."/>
            <person name="Broadhvest J."/>
            <person name="Wilkins T.A."/>
        </authorList>
    </citation>
    <scope>NUCLEOTIDE SEQUENCE</scope>
    <source>
        <strain evidence="3">cv. AKA8401</strain>
    </source>
</reference>